<dbReference type="RefSeq" id="WP_378083245.1">
    <property type="nucleotide sequence ID" value="NZ_JBHSMH010000090.1"/>
</dbReference>
<dbReference type="InterPro" id="IPR008964">
    <property type="entry name" value="Invasin/intimin_cell_adhesion"/>
</dbReference>
<dbReference type="Gene3D" id="2.60.120.260">
    <property type="entry name" value="Galactose-binding domain-like"/>
    <property type="match status" value="2"/>
</dbReference>
<dbReference type="Gene3D" id="3.30.1920.20">
    <property type="match status" value="1"/>
</dbReference>
<dbReference type="SUPFAM" id="SSF69322">
    <property type="entry name" value="Tricorn protease domain 2"/>
    <property type="match status" value="1"/>
</dbReference>
<dbReference type="NCBIfam" id="NF047446">
    <property type="entry name" value="barrel_OmpL47"/>
    <property type="match status" value="1"/>
</dbReference>
<feature type="signal peptide" evidence="2">
    <location>
        <begin position="1"/>
        <end position="34"/>
    </location>
</feature>
<reference evidence="4" key="1">
    <citation type="journal article" date="2019" name="Int. J. Syst. Evol. Microbiol.">
        <title>The Global Catalogue of Microorganisms (GCM) 10K type strain sequencing project: providing services to taxonomists for standard genome sequencing and annotation.</title>
        <authorList>
            <consortium name="The Broad Institute Genomics Platform"/>
            <consortium name="The Broad Institute Genome Sequencing Center for Infectious Disease"/>
            <person name="Wu L."/>
            <person name="Ma J."/>
        </authorList>
    </citation>
    <scope>NUCLEOTIDE SEQUENCE [LARGE SCALE GENOMIC DNA]</scope>
    <source>
        <strain evidence="4">CCUG 57113</strain>
    </source>
</reference>
<gene>
    <name evidence="3" type="ORF">ACFPPD_21070</name>
</gene>
<dbReference type="EMBL" id="JBHSMH010000090">
    <property type="protein sequence ID" value="MFC5471183.1"/>
    <property type="molecule type" value="Genomic_DNA"/>
</dbReference>
<feature type="region of interest" description="Disordered" evidence="1">
    <location>
        <begin position="1107"/>
        <end position="1126"/>
    </location>
</feature>
<name>A0ABW0LZK4_9BACL</name>
<dbReference type="InterPro" id="IPR013783">
    <property type="entry name" value="Ig-like_fold"/>
</dbReference>
<dbReference type="SUPFAM" id="SSF49464">
    <property type="entry name" value="Carboxypeptidase regulatory domain-like"/>
    <property type="match status" value="1"/>
</dbReference>
<evidence type="ECO:0000256" key="2">
    <source>
        <dbReference type="SAM" id="SignalP"/>
    </source>
</evidence>
<keyword evidence="4" id="KW-1185">Reference proteome</keyword>
<keyword evidence="2" id="KW-0732">Signal</keyword>
<dbReference type="InterPro" id="IPR058094">
    <property type="entry name" value="Ig-like_OmpL47-like"/>
</dbReference>
<accession>A0ABW0LZK4</accession>
<protein>
    <submittedName>
        <fullName evidence="3">OmpL47-type beta-barrel domain-containing protein</fullName>
    </submittedName>
</protein>
<organism evidence="3 4">
    <name type="scientific">Cohnella suwonensis</name>
    <dbReference type="NCBI Taxonomy" id="696072"/>
    <lineage>
        <taxon>Bacteria</taxon>
        <taxon>Bacillati</taxon>
        <taxon>Bacillota</taxon>
        <taxon>Bacilli</taxon>
        <taxon>Bacillales</taxon>
        <taxon>Paenibacillaceae</taxon>
        <taxon>Cohnella</taxon>
    </lineage>
</organism>
<dbReference type="Gene3D" id="2.60.40.10">
    <property type="entry name" value="Immunoglobulins"/>
    <property type="match status" value="3"/>
</dbReference>
<feature type="chain" id="PRO_5046321212" evidence="2">
    <location>
        <begin position="35"/>
        <end position="1490"/>
    </location>
</feature>
<dbReference type="InterPro" id="IPR011047">
    <property type="entry name" value="Quinoprotein_ADH-like_sf"/>
</dbReference>
<dbReference type="Proteomes" id="UP001596105">
    <property type="component" value="Unassembled WGS sequence"/>
</dbReference>
<dbReference type="Gene3D" id="2.60.40.1080">
    <property type="match status" value="1"/>
</dbReference>
<sequence>MTSTVGRNGLRKELLVFLSLLLCLTYFQPPVANAAESTDSIAVTNAGFEQDLVSGKVPGWGYFSAGIQSGISLSNTIKFAGNRSMQLLKTTAGGFGAESVKLPVTPGESYEAAVKLYVESAIGNPALWIRWHNAAGQPLNKQAVSTVNTPPINKWLDIRVKGTAPADAAFATIFIYASSGVTMKVYADEAQFNRLPGQIIPVNPGFEEPLVGTSIPGWGSYSGTPSGSVSVSQAEQTGGVSSLMINDDSTTLPAGVMTSAISIDEDGLYEAKANVRLISGGSVVLYIKYYDSSNIEVGTPSVQFASPLNVWSTMKVEGIAPIGARTAKILLYSGAGAKSKAYFDDVTFTRKPYDPLYLPFAYGKPLNLGKATLTALTAGGAIGNGEIYFVANGAPGTFYAVDAVTGNINYSEVVPGTTETWAVTVGSDHKVYFAASNNRSFWKYDPTATVNKITLAGDNPSENFVWDLDASSDGLIYGSAYPNAEVFTYDTNTGLFADLGNMFEGQDYVRGSGVTDDYLYAGIGSFKHLMRIDRRTGARIEIPLPGVTGTDGFVSNVWVYGGLLYVAHGTGLIVLDEQTFDEKFHFDYTQPQAFDGVLSPPSPYDSNILYYRNKFSNNIWAYNVATNSVGPVTSENTLPEAGSKASNWVALPNGDQALAILYDNGQYTLFNPQDHSLQTRQITMTRSGVNIQSMAMGSDAKLYLGGFIDGLSIFDEASQSYEMQMSIPNSPHQVEEIGFLNGKTYFGAYSGARIYSYDSSQPYRFGNSATDNPRLVYTIPDGQDRPYAFASGNNKLFVGTIPVYGHLGGSLAIFDDTNDEWTSYPNVVQDQSIIALAYKDGIVYGGTSIEGGLGINSTAPAAKLFKWDIAANAKLDEFLPAIPGLPTPKLLGGLIFGPDGLLWGAAWGEDGQGETIYAIYAMNPVTNEIAKSKLVYPNGSRGSGWRAFYLHWGQDGLLYTTIARNITVFDPDTLKYRKLSETQTNLMDLGSDGSIYYTSGPTLFKLPVPLATSAITMEKTELAVGESEPVLSSGVLANNRAAILAGQGYAITYVSSDPAVLTVQNGQVQAIKAGTANIYADITLGGKKIRSNTIEVTVSQDITAPVTTANASPSQPDGPNGSYLSPVTVTLEATDDASGVQSTEYSLDNGTTWQSYTSPVTFNKQGQINLLYRSTDKAGNVEPPQSLSFTLAVTSVSVQLKDSNGNPLSGGVVSYYDGGWKDFGVTDANGQVSRSLPDKSYDFAMTYEGTRQQFKQNTGTDSAVVFRTVNVRVQLKDSEGNPLDTGSVAYYAGGWKTFGDTDGGEIGKELLSGSYDFAMTYEGTRQQFKQNTGTDSVVVFRTFNVRVQLKDSEGNPLDTGSVAYYAGGWKTFGETNGGEIGKELLSGSYDFAMTYEGTRQQFKQNTATDPVVVFRTVGVTVRLKDSEGNPIDGGIASYYAGGWKTFGTTVEGASRKELLPGSYTFSMAYGGTNRNSVNNVATDPIIEFQA</sequence>
<dbReference type="InterPro" id="IPR008969">
    <property type="entry name" value="CarboxyPept-like_regulatory"/>
</dbReference>
<proteinExistence type="predicted"/>
<evidence type="ECO:0000256" key="1">
    <source>
        <dbReference type="SAM" id="MobiDB-lite"/>
    </source>
</evidence>
<evidence type="ECO:0000313" key="4">
    <source>
        <dbReference type="Proteomes" id="UP001596105"/>
    </source>
</evidence>
<evidence type="ECO:0000313" key="3">
    <source>
        <dbReference type="EMBL" id="MFC5471183.1"/>
    </source>
</evidence>
<dbReference type="SUPFAM" id="SSF49373">
    <property type="entry name" value="Invasin/intimin cell-adhesion fragments"/>
    <property type="match status" value="1"/>
</dbReference>
<comment type="caution">
    <text evidence="3">The sequence shown here is derived from an EMBL/GenBank/DDBJ whole genome shotgun (WGS) entry which is preliminary data.</text>
</comment>
<dbReference type="SUPFAM" id="SSF50998">
    <property type="entry name" value="Quinoprotein alcohol dehydrogenase-like"/>
    <property type="match status" value="1"/>
</dbReference>